<sequence length="52" mass="6114">PPRCQLINPTTGKTCNIEFSRPYDLLRHENLIHSVTRPKVRVEEKCFLGRIH</sequence>
<dbReference type="EMBL" id="KZ805401">
    <property type="protein sequence ID" value="PVH98986.1"/>
    <property type="molecule type" value="Genomic_DNA"/>
</dbReference>
<accession>A0A2V1DLC8</accession>
<gene>
    <name evidence="3" type="ORF">DM02DRAFT_529969</name>
</gene>
<evidence type="ECO:0000259" key="2">
    <source>
        <dbReference type="PROSITE" id="PS50157"/>
    </source>
</evidence>
<keyword evidence="1" id="KW-0863">Zinc-finger</keyword>
<dbReference type="Proteomes" id="UP000244855">
    <property type="component" value="Unassembled WGS sequence"/>
</dbReference>
<dbReference type="GO" id="GO:0008270">
    <property type="term" value="F:zinc ion binding"/>
    <property type="evidence" value="ECO:0007669"/>
    <property type="project" value="UniProtKB-KW"/>
</dbReference>
<keyword evidence="4" id="KW-1185">Reference proteome</keyword>
<feature type="domain" description="C2H2-type" evidence="2">
    <location>
        <begin position="2"/>
        <end position="38"/>
    </location>
</feature>
<dbReference type="OrthoDB" id="7295497at2759"/>
<evidence type="ECO:0000313" key="4">
    <source>
        <dbReference type="Proteomes" id="UP000244855"/>
    </source>
</evidence>
<dbReference type="PROSITE" id="PS50157">
    <property type="entry name" value="ZINC_FINGER_C2H2_2"/>
    <property type="match status" value="1"/>
</dbReference>
<reference evidence="3 4" key="1">
    <citation type="journal article" date="2018" name="Sci. Rep.">
        <title>Comparative genomics provides insights into the lifestyle and reveals functional heterogeneity of dark septate endophytic fungi.</title>
        <authorList>
            <person name="Knapp D.G."/>
            <person name="Nemeth J.B."/>
            <person name="Barry K."/>
            <person name="Hainaut M."/>
            <person name="Henrissat B."/>
            <person name="Johnson J."/>
            <person name="Kuo A."/>
            <person name="Lim J.H.P."/>
            <person name="Lipzen A."/>
            <person name="Nolan M."/>
            <person name="Ohm R.A."/>
            <person name="Tamas L."/>
            <person name="Grigoriev I.V."/>
            <person name="Spatafora J.W."/>
            <person name="Nagy L.G."/>
            <person name="Kovacs G.M."/>
        </authorList>
    </citation>
    <scope>NUCLEOTIDE SEQUENCE [LARGE SCALE GENOMIC DNA]</scope>
    <source>
        <strain evidence="3 4">DSE2036</strain>
    </source>
</reference>
<name>A0A2V1DLC8_9PLEO</name>
<dbReference type="InterPro" id="IPR013087">
    <property type="entry name" value="Znf_C2H2_type"/>
</dbReference>
<evidence type="ECO:0000256" key="1">
    <source>
        <dbReference type="PROSITE-ProRule" id="PRU00042"/>
    </source>
</evidence>
<proteinExistence type="predicted"/>
<feature type="non-terminal residue" evidence="3">
    <location>
        <position position="1"/>
    </location>
</feature>
<organism evidence="3 4">
    <name type="scientific">Periconia macrospinosa</name>
    <dbReference type="NCBI Taxonomy" id="97972"/>
    <lineage>
        <taxon>Eukaryota</taxon>
        <taxon>Fungi</taxon>
        <taxon>Dikarya</taxon>
        <taxon>Ascomycota</taxon>
        <taxon>Pezizomycotina</taxon>
        <taxon>Dothideomycetes</taxon>
        <taxon>Pleosporomycetidae</taxon>
        <taxon>Pleosporales</taxon>
        <taxon>Massarineae</taxon>
        <taxon>Periconiaceae</taxon>
        <taxon>Periconia</taxon>
    </lineage>
</organism>
<protein>
    <recommendedName>
        <fullName evidence="2">C2H2-type domain-containing protein</fullName>
    </recommendedName>
</protein>
<keyword evidence="1" id="KW-0479">Metal-binding</keyword>
<dbReference type="AlphaFoldDB" id="A0A2V1DLC8"/>
<evidence type="ECO:0000313" key="3">
    <source>
        <dbReference type="EMBL" id="PVH98986.1"/>
    </source>
</evidence>
<keyword evidence="1" id="KW-0862">Zinc</keyword>